<dbReference type="GeneID" id="63786681"/>
<evidence type="ECO:0000313" key="5">
    <source>
        <dbReference type="EMBL" id="ORY76022.1"/>
    </source>
</evidence>
<dbReference type="Pfam" id="PF11894">
    <property type="entry name" value="Nup192"/>
    <property type="match status" value="1"/>
</dbReference>
<dbReference type="PANTHER" id="PTHR31344">
    <property type="entry name" value="NUCLEAR PORE COMPLEX PROTEIN NUP205"/>
    <property type="match status" value="1"/>
</dbReference>
<dbReference type="Proteomes" id="UP000193685">
    <property type="component" value="Unassembled WGS sequence"/>
</dbReference>
<dbReference type="GO" id="GO:0006999">
    <property type="term" value="P:nuclear pore organization"/>
    <property type="evidence" value="ECO:0007669"/>
    <property type="project" value="TreeGrafter"/>
</dbReference>
<evidence type="ECO:0000256" key="2">
    <source>
        <dbReference type="ARBA" id="ARBA00005892"/>
    </source>
</evidence>
<keyword evidence="3" id="KW-0813">Transport</keyword>
<evidence type="ECO:0000313" key="6">
    <source>
        <dbReference type="Proteomes" id="UP000193685"/>
    </source>
</evidence>
<dbReference type="STRING" id="56484.A0A1Y2EWP0"/>
<evidence type="ECO:0000256" key="1">
    <source>
        <dbReference type="ARBA" id="ARBA00004123"/>
    </source>
</evidence>
<dbReference type="InterPro" id="IPR021827">
    <property type="entry name" value="Nup186/Nup192/Nup205"/>
</dbReference>
<dbReference type="EMBL" id="MCFI01000024">
    <property type="protein sequence ID" value="ORY76022.1"/>
    <property type="molecule type" value="Genomic_DNA"/>
</dbReference>
<reference evidence="5 6" key="1">
    <citation type="submission" date="2016-07" db="EMBL/GenBank/DDBJ databases">
        <title>Pervasive Adenine N6-methylation of Active Genes in Fungi.</title>
        <authorList>
            <consortium name="DOE Joint Genome Institute"/>
            <person name="Mondo S.J."/>
            <person name="Dannebaum R.O."/>
            <person name="Kuo R.C."/>
            <person name="Labutti K."/>
            <person name="Haridas S."/>
            <person name="Kuo A."/>
            <person name="Salamov A."/>
            <person name="Ahrendt S.R."/>
            <person name="Lipzen A."/>
            <person name="Sullivan W."/>
            <person name="Andreopoulos W.B."/>
            <person name="Clum A."/>
            <person name="Lindquist E."/>
            <person name="Daum C."/>
            <person name="Ramamoorthy G.K."/>
            <person name="Gryganskyi A."/>
            <person name="Culley D."/>
            <person name="Magnuson J.K."/>
            <person name="James T.Y."/>
            <person name="O'Malley M.A."/>
            <person name="Stajich J.E."/>
            <person name="Spatafora J.W."/>
            <person name="Visel A."/>
            <person name="Grigoriev I.V."/>
        </authorList>
    </citation>
    <scope>NUCLEOTIDE SEQUENCE [LARGE SCALE GENOMIC DNA]</scope>
    <source>
        <strain evidence="5 6">12-1054</strain>
    </source>
</reference>
<comment type="similarity">
    <text evidence="2">Belongs to the NUP186/NUP192/NUP205 family.</text>
</comment>
<keyword evidence="4" id="KW-0539">Nucleus</keyword>
<dbReference type="RefSeq" id="XP_040722475.1">
    <property type="nucleotide sequence ID" value="XM_040870082.1"/>
</dbReference>
<accession>A0A1Y2EWP0</accession>
<protein>
    <submittedName>
        <fullName evidence="5">Nucleoporin Nup186/Nup192/Nup205</fullName>
    </submittedName>
</protein>
<evidence type="ECO:0000256" key="4">
    <source>
        <dbReference type="ARBA" id="ARBA00023242"/>
    </source>
</evidence>
<evidence type="ECO:0000256" key="3">
    <source>
        <dbReference type="ARBA" id="ARBA00022448"/>
    </source>
</evidence>
<sequence length="1540" mass="170726">MAASEVGASIEYLVSLRTALVNLLEEYTADQGDVLEDHAHTFLPLLDTKGPSAASRKQIESGKCDIDGEPCELNKEFIDKCLALSKHLELDEVRAAELLQEGALSSTKYDRPPFACAVFLYHTKRQLLLDCMRLVLESAADENIDSAVQQICVNFIDRVTSGDVKAFIDACLRQLQLLKRQYQEIGDGSEAMRVLRVNEPQQDDEMFQTLILDQYECLVLLLCNFCKLHPEEHHFMFSQLESLSQTSKWSEFVSLDLILIARSVQNLSASSSSVVASRTIQHDLLSATFRKLIAKLSAESKWSNLPLRSILQAIVASELNGLCRDLERDFASFDYDRDVASLFSSALEGNVFQHMLTSYQFATCDVSSTSPFAIFIEQGAYSFYQASAHHSKRILLVAALTECYRSFEHAFVTNLPDQLKTIKLRAEDDETADDELTPPTESGPRHLELFFGLVHTLAVDGPEHNREFWDDPDGDLHGFLVWGSYCEVPSMIYAYCMMLGALIADPFGSNAALTFLSATQSQPDAGQLLPSSTVSWPFLFDSFRYYIRHLNGKSNALYQQDILEVDAQNSLILKSYLYVARQLSLHISEQQHVVDLDSKFDCLASLFQLLSCPLPKPLYAEIIDTICAMAARQHNLQIKSWKLFETWVGSGLANLQQELAIKARAREQQQHGLDALLFFAKSSPDLTKAIVNFLRVQNHCITNLAFQQLSMNGSANQGLQYGVARYVEVVFDLLEHVCAVDNDLSAITRIELMHACMAYFEESLDAVGPSLLLLSKGSTALGVMGISGAAREQYMTLHPATRVLSLFAKGTGSKHLFNLVESHNIQDATLRAKLEPCLEQGLKVLDHVLFLTPLFANLEEWTHLPKAEMMTGLYERLLSDPSLVVHLCSLCVSASQSLTLPALAVLRQILASCGDDHQQRVLSMLVSVDHVKPILLGFAQLIELHMLEGAASETGTKSLLNLILDDLIKHQGRICVAHFILGFHVSNNASVQKGDDPGQVGSGSSVLHAVIQAAASPDTQPEAALLAMQILMQLVEFPMTVSLVFEEALPLQITQDALQAMSRATDSDLADSHFVALRHTLDYRAAFQRYATKELLYLEACDAKTDKVALLNMLASPNSEHTDESGRTQAPLCSFMDVFQTRLPTLLVPPPKYFVFEALSVLLTEDPDALRTVTTAVNCRLEQLRGGLGKEHVADAVAEARELCTYAANYLATSKAYATLVATRQSWTNLAVSVLDSASDSQPDRSAFLSVEFLELLLPSTIKALAETDVDIETMVDAACLIVTRSHLFAISPEQQQHFQRTLLVAALHPAASNSLREKLYVAIATLVNQALVSKEPDHLKLSHLALRPSCAKTVDQLCQGVTQAEGLLQLSACILLDAVITLCDLFEPGYMPQMLIRSNLLMQLINHFARYLLSSDADLDITERQFDLLLRLCMQKELATEIVQRSHLFDALIAGSASRTDDIHDLTRAPIAVATMRLVATCCITLKPAQALQLLDKYEKVLRDSAMRYKQAMQQNGQEGWTSMASLCSLLDEMMQTMR</sequence>
<name>A0A1Y2EWP0_PROLT</name>
<comment type="subcellular location">
    <subcellularLocation>
        <location evidence="1">Nucleus</location>
    </subcellularLocation>
</comment>
<gene>
    <name evidence="5" type="ORF">BCR37DRAFT_383574</name>
</gene>
<dbReference type="PANTHER" id="PTHR31344:SF0">
    <property type="entry name" value="NUCLEAR PORE COMPLEX PROTEIN NUP205"/>
    <property type="match status" value="1"/>
</dbReference>
<proteinExistence type="inferred from homology"/>
<organism evidence="5 6">
    <name type="scientific">Protomyces lactucae-debilis</name>
    <dbReference type="NCBI Taxonomy" id="2754530"/>
    <lineage>
        <taxon>Eukaryota</taxon>
        <taxon>Fungi</taxon>
        <taxon>Dikarya</taxon>
        <taxon>Ascomycota</taxon>
        <taxon>Taphrinomycotina</taxon>
        <taxon>Taphrinomycetes</taxon>
        <taxon>Taphrinales</taxon>
        <taxon>Protomycetaceae</taxon>
        <taxon>Protomyces</taxon>
    </lineage>
</organism>
<keyword evidence="6" id="KW-1185">Reference proteome</keyword>
<dbReference type="OrthoDB" id="2019644at2759"/>
<comment type="caution">
    <text evidence="5">The sequence shown here is derived from an EMBL/GenBank/DDBJ whole genome shotgun (WGS) entry which is preliminary data.</text>
</comment>
<dbReference type="GO" id="GO:0017056">
    <property type="term" value="F:structural constituent of nuclear pore"/>
    <property type="evidence" value="ECO:0007669"/>
    <property type="project" value="TreeGrafter"/>
</dbReference>
<dbReference type="GO" id="GO:0044611">
    <property type="term" value="C:nuclear pore inner ring"/>
    <property type="evidence" value="ECO:0007669"/>
    <property type="project" value="TreeGrafter"/>
</dbReference>